<evidence type="ECO:0000259" key="9">
    <source>
        <dbReference type="Pfam" id="PF01648"/>
    </source>
</evidence>
<dbReference type="InterPro" id="IPR008278">
    <property type="entry name" value="4-PPantetheinyl_Trfase_dom"/>
</dbReference>
<evidence type="ECO:0000256" key="1">
    <source>
        <dbReference type="ARBA" id="ARBA00022516"/>
    </source>
</evidence>
<dbReference type="GO" id="GO:0005737">
    <property type="term" value="C:cytoplasm"/>
    <property type="evidence" value="ECO:0007669"/>
    <property type="project" value="UniProtKB-SubCell"/>
</dbReference>
<dbReference type="GO" id="GO:0000287">
    <property type="term" value="F:magnesium ion binding"/>
    <property type="evidence" value="ECO:0007669"/>
    <property type="project" value="UniProtKB-UniRule"/>
</dbReference>
<dbReference type="InterPro" id="IPR037143">
    <property type="entry name" value="4-PPantetheinyl_Trfase_dom_sf"/>
</dbReference>
<evidence type="ECO:0000256" key="5">
    <source>
        <dbReference type="ARBA" id="ARBA00022842"/>
    </source>
</evidence>
<dbReference type="InterPro" id="IPR002582">
    <property type="entry name" value="ACPS"/>
</dbReference>
<evidence type="ECO:0000256" key="6">
    <source>
        <dbReference type="ARBA" id="ARBA00023098"/>
    </source>
</evidence>
<keyword evidence="3 8" id="KW-0479">Metal-binding</keyword>
<name>A0A7W2ECL2_9CORY</name>
<keyword evidence="8" id="KW-0963">Cytoplasm</keyword>
<gene>
    <name evidence="8" type="primary">acpS</name>
    <name evidence="10" type="ORF">H0193_10695</name>
</gene>
<keyword evidence="5 8" id="KW-0460">Magnesium</keyword>
<evidence type="ECO:0000256" key="4">
    <source>
        <dbReference type="ARBA" id="ARBA00022832"/>
    </source>
</evidence>
<feature type="domain" description="4'-phosphopantetheinyl transferase" evidence="9">
    <location>
        <begin position="3"/>
        <end position="122"/>
    </location>
</feature>
<evidence type="ECO:0000256" key="3">
    <source>
        <dbReference type="ARBA" id="ARBA00022723"/>
    </source>
</evidence>
<keyword evidence="2 8" id="KW-0808">Transferase</keyword>
<dbReference type="NCBIfam" id="TIGR00556">
    <property type="entry name" value="pantethn_trn"/>
    <property type="match status" value="1"/>
</dbReference>
<comment type="catalytic activity">
    <reaction evidence="8">
        <text>apo-[ACP] + CoA = holo-[ACP] + adenosine 3',5'-bisphosphate + H(+)</text>
        <dbReference type="Rhea" id="RHEA:12068"/>
        <dbReference type="Rhea" id="RHEA-COMP:9685"/>
        <dbReference type="Rhea" id="RHEA-COMP:9690"/>
        <dbReference type="ChEBI" id="CHEBI:15378"/>
        <dbReference type="ChEBI" id="CHEBI:29999"/>
        <dbReference type="ChEBI" id="CHEBI:57287"/>
        <dbReference type="ChEBI" id="CHEBI:58343"/>
        <dbReference type="ChEBI" id="CHEBI:64479"/>
        <dbReference type="EC" id="2.7.8.7"/>
    </reaction>
</comment>
<dbReference type="GO" id="GO:0006633">
    <property type="term" value="P:fatty acid biosynthetic process"/>
    <property type="evidence" value="ECO:0007669"/>
    <property type="project" value="UniProtKB-UniRule"/>
</dbReference>
<dbReference type="GO" id="GO:0008897">
    <property type="term" value="F:holo-[acyl-carrier-protein] synthase activity"/>
    <property type="evidence" value="ECO:0007669"/>
    <property type="project" value="UniProtKB-UniRule"/>
</dbReference>
<feature type="binding site" evidence="8">
    <location>
        <position position="54"/>
    </location>
    <ligand>
        <name>Mg(2+)</name>
        <dbReference type="ChEBI" id="CHEBI:18420"/>
    </ligand>
</feature>
<accession>A0A7W2ECL2</accession>
<dbReference type="Gene3D" id="3.90.470.20">
    <property type="entry name" value="4'-phosphopantetheinyl transferase domain"/>
    <property type="match status" value="1"/>
</dbReference>
<comment type="similarity">
    <text evidence="8">Belongs to the P-Pant transferase superfamily. AcpS family.</text>
</comment>
<dbReference type="Pfam" id="PF01648">
    <property type="entry name" value="ACPS"/>
    <property type="match status" value="1"/>
</dbReference>
<dbReference type="HAMAP" id="MF_00101">
    <property type="entry name" value="AcpS"/>
    <property type="match status" value="1"/>
</dbReference>
<evidence type="ECO:0000256" key="8">
    <source>
        <dbReference type="HAMAP-Rule" id="MF_00101"/>
    </source>
</evidence>
<reference evidence="10 11" key="1">
    <citation type="submission" date="2020-07" db="EMBL/GenBank/DDBJ databases">
        <title>Draft genome and description of Corynebacterium haemomassiliense strain Marseile-Q3615 sp. nov.</title>
        <authorList>
            <person name="Boxberger M."/>
            <person name="La Scola B."/>
        </authorList>
    </citation>
    <scope>NUCLEOTIDE SEQUENCE [LARGE SCALE GENOMIC DNA]</scope>
    <source>
        <strain evidence="10 11">Marseille-Q3615</strain>
    </source>
</reference>
<keyword evidence="1 8" id="KW-0444">Lipid biosynthesis</keyword>
<keyword evidence="4 8" id="KW-0276">Fatty acid metabolism</keyword>
<dbReference type="NCBIfam" id="NF000831">
    <property type="entry name" value="PRK00070.3-1"/>
    <property type="match status" value="1"/>
</dbReference>
<dbReference type="Proteomes" id="UP000523682">
    <property type="component" value="Unassembled WGS sequence"/>
</dbReference>
<protein>
    <recommendedName>
        <fullName evidence="8">Holo-[acyl-carrier-protein] synthase</fullName>
        <shortName evidence="8">Holo-ACP synthase</shortName>
        <ecNumber evidence="8">2.7.8.7</ecNumber>
    </recommendedName>
    <alternativeName>
        <fullName evidence="8">4'-phosphopantetheinyl transferase AcpS</fullName>
    </alternativeName>
</protein>
<keyword evidence="11" id="KW-1185">Reference proteome</keyword>
<dbReference type="RefSeq" id="WP_181889900.1">
    <property type="nucleotide sequence ID" value="NZ_JACDTZ010000002.1"/>
</dbReference>
<comment type="subcellular location">
    <subcellularLocation>
        <location evidence="8">Cytoplasm</location>
    </subcellularLocation>
</comment>
<evidence type="ECO:0000313" key="10">
    <source>
        <dbReference type="EMBL" id="MBA5245265.1"/>
    </source>
</evidence>
<sequence length="135" mass="14397">MHIGTDLVHIPGLAQQMKLPGSTFMQVFTDRERRECAAKPDPVASLAGRWAVKEAYVKAWASTRFGRPPQIAPDDFNFAEVEVVQDVFGRPAVQLHGRAGEVGPPVCSVSISHDGDYAVAVVAVEVATGAGRGSL</sequence>
<evidence type="ECO:0000256" key="2">
    <source>
        <dbReference type="ARBA" id="ARBA00022679"/>
    </source>
</evidence>
<dbReference type="InterPro" id="IPR004568">
    <property type="entry name" value="Ppantetheine-prot_Trfase_dom"/>
</dbReference>
<evidence type="ECO:0000313" key="11">
    <source>
        <dbReference type="Proteomes" id="UP000523682"/>
    </source>
</evidence>
<keyword evidence="6 8" id="KW-0443">Lipid metabolism</keyword>
<organism evidence="10 11">
    <name type="scientific">Corynebacterium haemomassiliense</name>
    <dbReference type="NCBI Taxonomy" id="2754726"/>
    <lineage>
        <taxon>Bacteria</taxon>
        <taxon>Bacillati</taxon>
        <taxon>Actinomycetota</taxon>
        <taxon>Actinomycetes</taxon>
        <taxon>Mycobacteriales</taxon>
        <taxon>Corynebacteriaceae</taxon>
        <taxon>Corynebacterium</taxon>
    </lineage>
</organism>
<dbReference type="AlphaFoldDB" id="A0A7W2ECL2"/>
<comment type="cofactor">
    <cofactor evidence="8">
        <name>Mg(2+)</name>
        <dbReference type="ChEBI" id="CHEBI:18420"/>
    </cofactor>
</comment>
<dbReference type="EC" id="2.7.8.7" evidence="8"/>
<proteinExistence type="inferred from homology"/>
<feature type="binding site" evidence="8">
    <location>
        <position position="6"/>
    </location>
    <ligand>
        <name>Mg(2+)</name>
        <dbReference type="ChEBI" id="CHEBI:18420"/>
    </ligand>
</feature>
<dbReference type="SUPFAM" id="SSF56214">
    <property type="entry name" value="4'-phosphopantetheinyl transferase"/>
    <property type="match status" value="1"/>
</dbReference>
<keyword evidence="7 8" id="KW-0275">Fatty acid biosynthesis</keyword>
<comment type="function">
    <text evidence="8">Transfers the 4'-phosphopantetheine moiety from coenzyme A to a Ser of acyl-carrier-protein.</text>
</comment>
<comment type="caution">
    <text evidence="10">The sequence shown here is derived from an EMBL/GenBank/DDBJ whole genome shotgun (WGS) entry which is preliminary data.</text>
</comment>
<evidence type="ECO:0000256" key="7">
    <source>
        <dbReference type="ARBA" id="ARBA00023160"/>
    </source>
</evidence>
<dbReference type="EMBL" id="JACDTZ010000002">
    <property type="protein sequence ID" value="MBA5245265.1"/>
    <property type="molecule type" value="Genomic_DNA"/>
</dbReference>